<reference evidence="5" key="1">
    <citation type="submission" date="2021-12" db="EMBL/GenBank/DDBJ databases">
        <authorList>
            <person name="King R."/>
        </authorList>
    </citation>
    <scope>NUCLEOTIDE SEQUENCE</scope>
</reference>
<dbReference type="PROSITE" id="PS50228">
    <property type="entry name" value="SUEL_LECTIN"/>
    <property type="match status" value="2"/>
</dbReference>
<evidence type="ECO:0000313" key="5">
    <source>
        <dbReference type="EMBL" id="CAH0397993.1"/>
    </source>
</evidence>
<evidence type="ECO:0000256" key="1">
    <source>
        <dbReference type="SAM" id="MobiDB-lite"/>
    </source>
</evidence>
<dbReference type="Proteomes" id="UP001153292">
    <property type="component" value="Chromosome 10"/>
</dbReference>
<feature type="transmembrane region" description="Helical" evidence="2">
    <location>
        <begin position="334"/>
        <end position="358"/>
    </location>
</feature>
<feature type="region of interest" description="Disordered" evidence="1">
    <location>
        <begin position="254"/>
        <end position="324"/>
    </location>
</feature>
<evidence type="ECO:0000256" key="3">
    <source>
        <dbReference type="SAM" id="SignalP"/>
    </source>
</evidence>
<feature type="signal peptide" evidence="3">
    <location>
        <begin position="1"/>
        <end position="22"/>
    </location>
</feature>
<keyword evidence="3" id="KW-0732">Signal</keyword>
<accession>A0ABN8AQX5</accession>
<sequence>MDMCGVIVLVFAFLVLPDPSCSNSDNMALLLGTLKMMQRASCDEDMVSLACPTATTISIQVALYGKAGKDGHVCASLGSNAVEVVEDENCLWPNTMQYSLLQTVVEACQKKPHCKFSTKPRPGLKDPCPRTRKFVDVAFKCRPYEFRSRTCCQDDVIKLSCNPHSRVAIFDAQYGRNAYEPVTCHQTGMPDELCMAPRSLDIVMQICHGKRRCQVEASDRVFGNTCSAKTRTYLKVIYACVPLGVMLEKYESKLEDDEKPDSGADKNEEDKDFFDESEGVGEKWGEPNANPALQLPEETPATTSLKPDTDTTTQESGKKQNELGSSQTKMKEKIFIYIGVGLLIFVLIVVLIFVIRYYRIRKLLSNSKNGDMFSTEPPNVFNEASDIDNDIDVSHISGTFYDPVHPDMILYRDVPGHKGTIRAMRPLSTIYPSGVSMYGNDYVPPPPREIRLHKENEPEEALSPKSLGNYSNSQFYYG</sequence>
<feature type="domain" description="SUEL-type lectin" evidence="4">
    <location>
        <begin position="41"/>
        <end position="142"/>
    </location>
</feature>
<keyword evidence="6" id="KW-1185">Reference proteome</keyword>
<feature type="region of interest" description="Disordered" evidence="1">
    <location>
        <begin position="456"/>
        <end position="478"/>
    </location>
</feature>
<keyword evidence="2" id="KW-0812">Transmembrane</keyword>
<feature type="compositionally biased region" description="Acidic residues" evidence="1">
    <location>
        <begin position="270"/>
        <end position="279"/>
    </location>
</feature>
<keyword evidence="2" id="KW-0472">Membrane</keyword>
<proteinExistence type="predicted"/>
<feature type="domain" description="SUEL-type lectin" evidence="4">
    <location>
        <begin position="151"/>
        <end position="241"/>
    </location>
</feature>
<dbReference type="Pfam" id="PF02140">
    <property type="entry name" value="SUEL_Lectin"/>
    <property type="match status" value="2"/>
</dbReference>
<dbReference type="PANTHER" id="PTHR46780">
    <property type="entry name" value="PROTEIN EVA-1"/>
    <property type="match status" value="1"/>
</dbReference>
<evidence type="ECO:0000313" key="6">
    <source>
        <dbReference type="Proteomes" id="UP001153292"/>
    </source>
</evidence>
<evidence type="ECO:0000259" key="4">
    <source>
        <dbReference type="PROSITE" id="PS50228"/>
    </source>
</evidence>
<gene>
    <name evidence="5" type="ORF">CHILSU_LOCUS1097</name>
</gene>
<organism evidence="5 6">
    <name type="scientific">Chilo suppressalis</name>
    <name type="common">Asiatic rice borer moth</name>
    <dbReference type="NCBI Taxonomy" id="168631"/>
    <lineage>
        <taxon>Eukaryota</taxon>
        <taxon>Metazoa</taxon>
        <taxon>Ecdysozoa</taxon>
        <taxon>Arthropoda</taxon>
        <taxon>Hexapoda</taxon>
        <taxon>Insecta</taxon>
        <taxon>Pterygota</taxon>
        <taxon>Neoptera</taxon>
        <taxon>Endopterygota</taxon>
        <taxon>Lepidoptera</taxon>
        <taxon>Glossata</taxon>
        <taxon>Ditrysia</taxon>
        <taxon>Pyraloidea</taxon>
        <taxon>Crambidae</taxon>
        <taxon>Crambinae</taxon>
        <taxon>Chilo</taxon>
    </lineage>
</organism>
<feature type="chain" id="PRO_5045551145" description="SUEL-type lectin domain-containing protein" evidence="3">
    <location>
        <begin position="23"/>
        <end position="478"/>
    </location>
</feature>
<dbReference type="EMBL" id="OU963903">
    <property type="protein sequence ID" value="CAH0397993.1"/>
    <property type="molecule type" value="Genomic_DNA"/>
</dbReference>
<name>A0ABN8AQX5_CHISP</name>
<keyword evidence="2" id="KW-1133">Transmembrane helix</keyword>
<dbReference type="InterPro" id="IPR043159">
    <property type="entry name" value="Lectin_gal-bd_sf"/>
</dbReference>
<dbReference type="CDD" id="cd22829">
    <property type="entry name" value="Gal_Rha_Lectin_EVA1_EVA1C_rpt2"/>
    <property type="match status" value="1"/>
</dbReference>
<feature type="compositionally biased region" description="Polar residues" evidence="1">
    <location>
        <begin position="466"/>
        <end position="478"/>
    </location>
</feature>
<dbReference type="InterPro" id="IPR000922">
    <property type="entry name" value="Lectin_gal-bd_dom"/>
</dbReference>
<dbReference type="Gene3D" id="2.60.120.740">
    <property type="match status" value="2"/>
</dbReference>
<dbReference type="CDD" id="cd22828">
    <property type="entry name" value="Gal_Rha_Lectin_EVA1_EVA1C_rpt1"/>
    <property type="match status" value="1"/>
</dbReference>
<evidence type="ECO:0000256" key="2">
    <source>
        <dbReference type="SAM" id="Phobius"/>
    </source>
</evidence>
<feature type="compositionally biased region" description="Basic and acidic residues" evidence="1">
    <location>
        <begin position="260"/>
        <end position="269"/>
    </location>
</feature>
<protein>
    <recommendedName>
        <fullName evidence="4">SUEL-type lectin domain-containing protein</fullName>
    </recommendedName>
</protein>